<dbReference type="InterPro" id="IPR008886">
    <property type="entry name" value="UPF0227/Esterase_YqiA"/>
</dbReference>
<evidence type="ECO:0000313" key="1">
    <source>
        <dbReference type="EMBL" id="RBO84896.1"/>
    </source>
</evidence>
<protein>
    <recommendedName>
        <fullName evidence="3">Esterase</fullName>
    </recommendedName>
</protein>
<accession>A0A366D4K5</accession>
<keyword evidence="2" id="KW-1185">Reference proteome</keyword>
<dbReference type="PANTHER" id="PTHR35602:SF3">
    <property type="entry name" value="ESTERASE YQIA"/>
    <property type="match status" value="1"/>
</dbReference>
<reference evidence="1 2" key="1">
    <citation type="submission" date="2018-06" db="EMBL/GenBank/DDBJ databases">
        <title>Genomic Encyclopedia of Type Strains, Phase III (KMG-III): the genomes of soil and plant-associated and newly described type strains.</title>
        <authorList>
            <person name="Whitman W."/>
        </authorList>
    </citation>
    <scope>NUCLEOTIDE SEQUENCE [LARGE SCALE GENOMIC DNA]</scope>
    <source>
        <strain evidence="1 2">CECT 7732</strain>
    </source>
</reference>
<dbReference type="SUPFAM" id="SSF53474">
    <property type="entry name" value="alpha/beta-Hydrolases"/>
    <property type="match status" value="1"/>
</dbReference>
<dbReference type="AlphaFoldDB" id="A0A366D4K5"/>
<dbReference type="Proteomes" id="UP000252086">
    <property type="component" value="Unassembled WGS sequence"/>
</dbReference>
<dbReference type="Gene3D" id="3.40.50.1820">
    <property type="entry name" value="alpha/beta hydrolase"/>
    <property type="match status" value="1"/>
</dbReference>
<comment type="caution">
    <text evidence="1">The sequence shown here is derived from an EMBL/GenBank/DDBJ whole genome shotgun (WGS) entry which is preliminary data.</text>
</comment>
<evidence type="ECO:0008006" key="3">
    <source>
        <dbReference type="Google" id="ProtNLM"/>
    </source>
</evidence>
<dbReference type="Pfam" id="PF05728">
    <property type="entry name" value="UPF0227"/>
    <property type="match status" value="1"/>
</dbReference>
<gene>
    <name evidence="1" type="ORF">DFP76_102297</name>
</gene>
<dbReference type="RefSeq" id="WP_113873527.1">
    <property type="nucleotide sequence ID" value="NZ_QNRF01000002.1"/>
</dbReference>
<dbReference type="PANTHER" id="PTHR35602">
    <property type="entry name" value="ESTERASE YQIA-RELATED"/>
    <property type="match status" value="1"/>
</dbReference>
<sequence>MAVLIYIHGFNSSEHSHKANVLKQAAHSLHVAPTFISPRLSWQPKVAIQQLEALIEANLSQGVTLIGSSLGGFYATYLTEKYGIKSILVNPAMQAPILLKDYLGPQRNPYTNDEYELTNDHMAELEALVVTTPTSNRYWLMVQEGDEVLDYRAALQAFPNVAKLTHEKGGDHSFTDFQRFSLDIFRFAEIITN</sequence>
<dbReference type="EMBL" id="QNRF01000002">
    <property type="protein sequence ID" value="RBO84896.1"/>
    <property type="molecule type" value="Genomic_DNA"/>
</dbReference>
<dbReference type="InterPro" id="IPR029058">
    <property type="entry name" value="AB_hydrolase_fold"/>
</dbReference>
<name>A0A366D4K5_9GAMM</name>
<proteinExistence type="predicted"/>
<evidence type="ECO:0000313" key="2">
    <source>
        <dbReference type="Proteomes" id="UP000252086"/>
    </source>
</evidence>
<organism evidence="1 2">
    <name type="scientific">Marinomonas aquiplantarum</name>
    <dbReference type="NCBI Taxonomy" id="491951"/>
    <lineage>
        <taxon>Bacteria</taxon>
        <taxon>Pseudomonadati</taxon>
        <taxon>Pseudomonadota</taxon>
        <taxon>Gammaproteobacteria</taxon>
        <taxon>Oceanospirillales</taxon>
        <taxon>Oceanospirillaceae</taxon>
        <taxon>Marinomonas</taxon>
    </lineage>
</organism>
<dbReference type="OrthoDB" id="9814831at2"/>